<dbReference type="EMBL" id="BLKZ01000001">
    <property type="protein sequence ID" value="GFG92678.1"/>
    <property type="molecule type" value="Genomic_DNA"/>
</dbReference>
<dbReference type="Gene3D" id="2.40.30.10">
    <property type="entry name" value="Translation factors"/>
    <property type="match status" value="1"/>
</dbReference>
<dbReference type="Pfam" id="PF00111">
    <property type="entry name" value="Fer2"/>
    <property type="match status" value="1"/>
</dbReference>
<evidence type="ECO:0000313" key="12">
    <source>
        <dbReference type="Proteomes" id="UP000465360"/>
    </source>
</evidence>
<dbReference type="GO" id="GO:0016491">
    <property type="term" value="F:oxidoreductase activity"/>
    <property type="evidence" value="ECO:0007669"/>
    <property type="project" value="UniProtKB-KW"/>
</dbReference>
<comment type="caution">
    <text evidence="11">The sequence shown here is derived from an EMBL/GenBank/DDBJ whole genome shotgun (WGS) entry which is preliminary data.</text>
</comment>
<dbReference type="PRINTS" id="PR00410">
    <property type="entry name" value="PHEHYDRXLASE"/>
</dbReference>
<reference evidence="11 12" key="1">
    <citation type="journal article" date="2019" name="Emerg. Microbes Infect.">
        <title>Comprehensive subspecies identification of 175 nontuberculous mycobacteria species based on 7547 genomic profiles.</title>
        <authorList>
            <person name="Matsumoto Y."/>
            <person name="Kinjo T."/>
            <person name="Motooka D."/>
            <person name="Nabeya D."/>
            <person name="Jung N."/>
            <person name="Uechi K."/>
            <person name="Horii T."/>
            <person name="Iida T."/>
            <person name="Fujita J."/>
            <person name="Nakamura S."/>
        </authorList>
    </citation>
    <scope>NUCLEOTIDE SEQUENCE [LARGE SCALE GENOMIC DNA]</scope>
    <source>
        <strain evidence="11 12">JCM 30725</strain>
    </source>
</reference>
<protein>
    <submittedName>
        <fullName evidence="11">Oxidoreductase</fullName>
    </submittedName>
</protein>
<dbReference type="Proteomes" id="UP000465360">
    <property type="component" value="Unassembled WGS sequence"/>
</dbReference>
<dbReference type="PROSITE" id="PS51085">
    <property type="entry name" value="2FE2S_FER_2"/>
    <property type="match status" value="1"/>
</dbReference>
<comment type="cofactor">
    <cofactor evidence="1">
        <name>FAD</name>
        <dbReference type="ChEBI" id="CHEBI:57692"/>
    </cofactor>
</comment>
<proteinExistence type="predicted"/>
<dbReference type="InterPro" id="IPR017938">
    <property type="entry name" value="Riboflavin_synthase-like_b-brl"/>
</dbReference>
<feature type="domain" description="2Fe-2S ferredoxin-type" evidence="9">
    <location>
        <begin position="289"/>
        <end position="374"/>
    </location>
</feature>
<keyword evidence="12" id="KW-1185">Reference proteome</keyword>
<evidence type="ECO:0000256" key="3">
    <source>
        <dbReference type="ARBA" id="ARBA00022714"/>
    </source>
</evidence>
<dbReference type="InterPro" id="IPR001433">
    <property type="entry name" value="OxRdtase_FAD/NAD-bd"/>
</dbReference>
<dbReference type="GO" id="GO:0046872">
    <property type="term" value="F:metal ion binding"/>
    <property type="evidence" value="ECO:0007669"/>
    <property type="project" value="UniProtKB-KW"/>
</dbReference>
<keyword evidence="5" id="KW-0274">FAD</keyword>
<accession>A0A7I9YVP0</accession>
<evidence type="ECO:0000256" key="8">
    <source>
        <dbReference type="ARBA" id="ARBA00023014"/>
    </source>
</evidence>
<keyword evidence="6" id="KW-0560">Oxidoreductase</keyword>
<keyword evidence="2" id="KW-0285">Flavoprotein</keyword>
<keyword evidence="8" id="KW-0411">Iron-sulfur</keyword>
<dbReference type="InterPro" id="IPR036010">
    <property type="entry name" value="2Fe-2S_ferredoxin-like_sf"/>
</dbReference>
<evidence type="ECO:0000259" key="10">
    <source>
        <dbReference type="PROSITE" id="PS51384"/>
    </source>
</evidence>
<feature type="domain" description="FAD-binding FR-type" evidence="10">
    <location>
        <begin position="52"/>
        <end position="155"/>
    </location>
</feature>
<evidence type="ECO:0000256" key="5">
    <source>
        <dbReference type="ARBA" id="ARBA00022827"/>
    </source>
</evidence>
<dbReference type="CDD" id="cd00207">
    <property type="entry name" value="fer2"/>
    <property type="match status" value="1"/>
</dbReference>
<evidence type="ECO:0000259" key="9">
    <source>
        <dbReference type="PROSITE" id="PS51085"/>
    </source>
</evidence>
<keyword evidence="3" id="KW-0001">2Fe-2S</keyword>
<dbReference type="GO" id="GO:0051537">
    <property type="term" value="F:2 iron, 2 sulfur cluster binding"/>
    <property type="evidence" value="ECO:0007669"/>
    <property type="project" value="UniProtKB-KW"/>
</dbReference>
<dbReference type="Gene3D" id="3.40.50.80">
    <property type="entry name" value="Nucleotide-binding domain of ferredoxin-NADP reductase (FNR) module"/>
    <property type="match status" value="1"/>
</dbReference>
<dbReference type="Pfam" id="PF00175">
    <property type="entry name" value="NAD_binding_1"/>
    <property type="match status" value="1"/>
</dbReference>
<dbReference type="CDD" id="cd06216">
    <property type="entry name" value="FNR_iron_sulfur_binding_2"/>
    <property type="match status" value="1"/>
</dbReference>
<evidence type="ECO:0000256" key="2">
    <source>
        <dbReference type="ARBA" id="ARBA00022630"/>
    </source>
</evidence>
<evidence type="ECO:0000256" key="1">
    <source>
        <dbReference type="ARBA" id="ARBA00001974"/>
    </source>
</evidence>
<dbReference type="InterPro" id="IPR008333">
    <property type="entry name" value="Cbr1-like_FAD-bd_dom"/>
</dbReference>
<evidence type="ECO:0000256" key="4">
    <source>
        <dbReference type="ARBA" id="ARBA00022723"/>
    </source>
</evidence>
<dbReference type="InterPro" id="IPR012675">
    <property type="entry name" value="Beta-grasp_dom_sf"/>
</dbReference>
<evidence type="ECO:0000256" key="6">
    <source>
        <dbReference type="ARBA" id="ARBA00023002"/>
    </source>
</evidence>
<sequence>MTTVTPPPATRPTLVGALRDRMVRFAERVTVSLATPLVPADYLDVIDPLRDGNNLRGRLVAIYPETRDAATLMIKPGRGWRPHVPGQYIRLGVDVDGVRQWRAYSLTSKVARRDGCIAITVKAIPDGVVSNYLVRRATVGSLVHLDQAAGDFTLGDQPPRKILFLTAGSGITPVMGMLRNLSGAGDQTPDIAVVHSAPTIEDFIFHGELRMMARQGRIRLVEKHTDIDGMLDVARIDDLVDDFAERETWACGPTGLLDAVEQRWAADGIVDRLHTERFRPTVITPGDGGNVTFTKTGTVVDADGVQTLLDAGERAGVLMPSGCRMGICFGCVTPLRQGAVRDLRNGDITTATPGDGVKIQTCVSAAAGACELEL</sequence>
<keyword evidence="4" id="KW-0479">Metal-binding</keyword>
<dbReference type="SUPFAM" id="SSF63380">
    <property type="entry name" value="Riboflavin synthase domain-like"/>
    <property type="match status" value="1"/>
</dbReference>
<dbReference type="PANTHER" id="PTHR47354">
    <property type="entry name" value="NADH OXIDOREDUCTASE HCR"/>
    <property type="match status" value="1"/>
</dbReference>
<keyword evidence="7" id="KW-0408">Iron</keyword>
<dbReference type="AlphaFoldDB" id="A0A7I9YVP0"/>
<evidence type="ECO:0000256" key="7">
    <source>
        <dbReference type="ARBA" id="ARBA00023004"/>
    </source>
</evidence>
<dbReference type="PANTHER" id="PTHR47354:SF6">
    <property type="entry name" value="NADH OXIDOREDUCTASE HCR"/>
    <property type="match status" value="1"/>
</dbReference>
<gene>
    <name evidence="11" type="ORF">MBOU_47200</name>
</gene>
<organism evidence="11 12">
    <name type="scientific">Mycobacterium bourgelatii</name>
    <dbReference type="NCBI Taxonomy" id="1273442"/>
    <lineage>
        <taxon>Bacteria</taxon>
        <taxon>Bacillati</taxon>
        <taxon>Actinomycetota</taxon>
        <taxon>Actinomycetes</taxon>
        <taxon>Mycobacteriales</taxon>
        <taxon>Mycobacteriaceae</taxon>
        <taxon>Mycobacterium</taxon>
    </lineage>
</organism>
<dbReference type="InterPro" id="IPR039261">
    <property type="entry name" value="FNR_nucleotide-bd"/>
</dbReference>
<evidence type="ECO:0000313" key="11">
    <source>
        <dbReference type="EMBL" id="GFG92678.1"/>
    </source>
</evidence>
<dbReference type="InterPro" id="IPR001041">
    <property type="entry name" value="2Fe-2S_ferredoxin-type"/>
</dbReference>
<dbReference type="SUPFAM" id="SSF52343">
    <property type="entry name" value="Ferredoxin reductase-like, C-terminal NADP-linked domain"/>
    <property type="match status" value="1"/>
</dbReference>
<dbReference type="InterPro" id="IPR017927">
    <property type="entry name" value="FAD-bd_FR_type"/>
</dbReference>
<dbReference type="Gene3D" id="3.10.20.30">
    <property type="match status" value="1"/>
</dbReference>
<name>A0A7I9YVP0_MYCBU</name>
<dbReference type="PROSITE" id="PS51384">
    <property type="entry name" value="FAD_FR"/>
    <property type="match status" value="1"/>
</dbReference>
<dbReference type="SUPFAM" id="SSF54292">
    <property type="entry name" value="2Fe-2S ferredoxin-like"/>
    <property type="match status" value="1"/>
</dbReference>
<dbReference type="RefSeq" id="WP_163717303.1">
    <property type="nucleotide sequence ID" value="NZ_BLKZ01000001.1"/>
</dbReference>
<dbReference type="Pfam" id="PF00970">
    <property type="entry name" value="FAD_binding_6"/>
    <property type="match status" value="1"/>
</dbReference>
<dbReference type="InterPro" id="IPR050415">
    <property type="entry name" value="MRET"/>
</dbReference>